<proteinExistence type="predicted"/>
<dbReference type="InterPro" id="IPR008969">
    <property type="entry name" value="CarboxyPept-like_regulatory"/>
</dbReference>
<name>A0A0H3U8L1_9BACT</name>
<protein>
    <recommendedName>
        <fullName evidence="2">Outer membrane protein beta-barrel domain-containing protein</fullName>
    </recommendedName>
</protein>
<dbReference type="Pfam" id="PF14905">
    <property type="entry name" value="OMP_b-brl_3"/>
    <property type="match status" value="1"/>
</dbReference>
<evidence type="ECO:0000259" key="2">
    <source>
        <dbReference type="Pfam" id="PF14905"/>
    </source>
</evidence>
<accession>A0A0H3U8L1</accession>
<dbReference type="Pfam" id="PF13715">
    <property type="entry name" value="CarbopepD_reg_2"/>
    <property type="match status" value="1"/>
</dbReference>
<sequence length="1005" mass="112801">MKNRIGGLLLLWLCAGLCMAQKIVVSGSVIDAVTTESLPGATVVLLQPKDSTQVTGAATDLDGNFSLPAVKSGNYIFRVSFVGYQPVYKDLKLTKANKEVEMGEIPLEEDAQMLKEAEITAKAAMVEMKEDTFQYNSEAYRLPEGAALEELVRKLPGAEVGDDGTIKINGKTVNKIMVEGKEFFNNDTKMAMKNLPSKMVKKIKAYDKKSDYTRITGIDDGEEETVLDLTVKKGMREGWLLNTDLGYGTEDRYTGKVNLNRFNDHSQYTVIGSINNVNDQGFPGGGGRGWGGGGGIVTSKMAGANFAWENGKKENTAGYLEMGGNVRYSHNHNNSETKSNSETFLDEVNSTFSNNMSKSSQSNANVNANFRIEWMPDSMTNLMFRPNFSHSESHGHNNGSSVTFNSDPYEFMNDPLKQYNMEENRMIRDSIAVNDRINEGKNEGSSNSVDGFLQLNRRLAKAGRNITLDLGGAYNNNESKSFSRSEINYFQRGDENFTNQYNLSPSTSYNFRERLSYSEPIFAGFNLQMSYQFQYRFSDNDRSMYSIDSLLANYGGYYTKEQLYLGYIPGLDSLEYCRNLENSQYATYKEYNHDASLMFRRNVGENRLNFGVSFQPQTTHMDYEKNRLDTTVVRNTFNWSPRVDYRWKISNTSQLRVRFRGWMNQPSMTDLLEVTNSADPLNISTGNAGLRSSWSNRFNVFYNDYIADKQMGWMVNADVNQTRNGISTATIYNMETGGKYTRPMNISGNWDAGGALMFNTAIDPNKYFNIHTFTNLRYNNSVGYLSSENDGSQWDNYLNADGSVNMNKLFSMTELEKATTKSTNVGENLRAYFRNDLLEIGLNGGFNYQHARNAMQKNANLDNWTFNYGGNVQINMPWNMAFNSDISQQSRRGYDDASMNTNELIWNAQLSQSFLKDNAATVSVQWYDILHERSSISRNISATMRSDSWNNAIHSYLMVHLIYKLNLLGSKEARAEGFGGWGGGPGGGHGPGGGGFGGPRGGGRF</sequence>
<organism evidence="3">
    <name type="scientific">uncultured bacterium fosmid pJB135F11</name>
    <dbReference type="NCBI Taxonomy" id="1478051"/>
    <lineage>
        <taxon>Bacteria</taxon>
        <taxon>environmental samples</taxon>
    </lineage>
</organism>
<feature type="domain" description="Outer membrane protein beta-barrel" evidence="2">
    <location>
        <begin position="458"/>
        <end position="811"/>
    </location>
</feature>
<dbReference type="SUPFAM" id="SSF56935">
    <property type="entry name" value="Porins"/>
    <property type="match status" value="1"/>
</dbReference>
<dbReference type="Gene3D" id="2.60.40.1120">
    <property type="entry name" value="Carboxypeptidase-like, regulatory domain"/>
    <property type="match status" value="1"/>
</dbReference>
<evidence type="ECO:0000313" key="3">
    <source>
        <dbReference type="EMBL" id="AIF26855.1"/>
    </source>
</evidence>
<dbReference type="EMBL" id="KF540249">
    <property type="protein sequence ID" value="AIF26855.1"/>
    <property type="molecule type" value="Genomic_DNA"/>
</dbReference>
<dbReference type="InterPro" id="IPR041700">
    <property type="entry name" value="OMP_b-brl_3"/>
</dbReference>
<feature type="region of interest" description="Disordered" evidence="1">
    <location>
        <begin position="983"/>
        <end position="1005"/>
    </location>
</feature>
<dbReference type="SUPFAM" id="SSF49464">
    <property type="entry name" value="Carboxypeptidase regulatory domain-like"/>
    <property type="match status" value="1"/>
</dbReference>
<reference evidence="3" key="1">
    <citation type="submission" date="2013-08" db="EMBL/GenBank/DDBJ databases">
        <title>Comparison of modified E. coli strains.</title>
        <authorList>
            <person name="Juergensen J."/>
            <person name="Bonge A."/>
            <person name="Streit W.R."/>
        </authorList>
    </citation>
    <scope>NUCLEOTIDE SEQUENCE</scope>
</reference>
<dbReference type="AlphaFoldDB" id="A0A0H3U8L1"/>
<evidence type="ECO:0000256" key="1">
    <source>
        <dbReference type="SAM" id="MobiDB-lite"/>
    </source>
</evidence>